<dbReference type="PANTHER" id="PTHR13878">
    <property type="entry name" value="GULONOLACTONE OXIDASE"/>
    <property type="match status" value="1"/>
</dbReference>
<dbReference type="InParanoid" id="A0A1Y2E7R9"/>
<dbReference type="GO" id="GO:0050660">
    <property type="term" value="F:flavin adenine dinucleotide binding"/>
    <property type="evidence" value="ECO:0007669"/>
    <property type="project" value="InterPro"/>
</dbReference>
<dbReference type="GeneID" id="63778888"/>
<dbReference type="Proteomes" id="UP000193689">
    <property type="component" value="Unassembled WGS sequence"/>
</dbReference>
<evidence type="ECO:0000259" key="3">
    <source>
        <dbReference type="Pfam" id="PF01565"/>
    </source>
</evidence>
<comment type="caution">
    <text evidence="5">The sequence shown here is derived from an EMBL/GenBank/DDBJ whole genome shotgun (WGS) entry which is preliminary data.</text>
</comment>
<sequence>MDQQAWWPPGTHQCRCFPGDDCWPSPPIWSSFNQTLNGRLIAIVPIASPCHNSSFGPYDATACDQLRSVWDYTSTHIETSSSPMAFFFANMSCDPFTAPEDQCVVGAYVQYAVNATTAEHYRLTMKFAQEHNIRLVVRNTGHDYLGKSTGAGALALWTHHLRDIEILESYESPFYNGTAMRVGAGVLSWEAQEAAHEHGLVVVGGNGRTFGLAADQVLEWEVVTALGEQIMATTEQNEDLYWALSGGGGGTYAAVLSLTVRAYPDFRTAAANLTFTSEGVSSDAFYYAVQTFLLGLPGITEAGAVCIWLLAPGVFQVQPTTAPGMTSDELQVFFQPTLDALKDKGIAHDYHIAEFPTYTDSFYAMNPAPNVTKLNAGGRLLPRSLLESKDSIASLVDVLAFLVDQNAVVSGVSIDVSRAPAAPNAVHSAWREAIVSAAIGTPYNLTSLEANIAGQRLISDVLDPKLDSLMPESPAAYLNEANFREPDFQRLFYGDNYQRLLEVKHKYDPLGVFWGTTAVGSEGWAIKEDERLCRM</sequence>
<dbReference type="InterPro" id="IPR006094">
    <property type="entry name" value="Oxid_FAD_bind_N"/>
</dbReference>
<comment type="similarity">
    <text evidence="1">Belongs to the oxygen-dependent FAD-linked oxidoreductase family.</text>
</comment>
<feature type="domain" description="Berberine/berberine-like" evidence="4">
    <location>
        <begin position="476"/>
        <end position="517"/>
    </location>
</feature>
<keyword evidence="2" id="KW-0560">Oxidoreductase</keyword>
<name>A0A1Y2E7R9_9PEZI</name>
<feature type="domain" description="FAD linked oxidase N-terminal" evidence="3">
    <location>
        <begin position="110"/>
        <end position="202"/>
    </location>
</feature>
<dbReference type="STRING" id="1141098.A0A1Y2E7R9"/>
<dbReference type="AlphaFoldDB" id="A0A1Y2E7R9"/>
<dbReference type="GO" id="GO:0016491">
    <property type="term" value="F:oxidoreductase activity"/>
    <property type="evidence" value="ECO:0007669"/>
    <property type="project" value="UniProtKB-KW"/>
</dbReference>
<gene>
    <name evidence="5" type="ORF">BCR38DRAFT_464694</name>
</gene>
<protein>
    <submittedName>
        <fullName evidence="5">FAD binding domain-containing protein</fullName>
    </submittedName>
</protein>
<evidence type="ECO:0000256" key="1">
    <source>
        <dbReference type="ARBA" id="ARBA00005466"/>
    </source>
</evidence>
<accession>A0A1Y2E7R9</accession>
<evidence type="ECO:0000259" key="4">
    <source>
        <dbReference type="Pfam" id="PF08031"/>
    </source>
</evidence>
<dbReference type="InterPro" id="IPR036318">
    <property type="entry name" value="FAD-bd_PCMH-like_sf"/>
</dbReference>
<evidence type="ECO:0000313" key="6">
    <source>
        <dbReference type="Proteomes" id="UP000193689"/>
    </source>
</evidence>
<proteinExistence type="inferred from homology"/>
<dbReference type="Pfam" id="PF08031">
    <property type="entry name" value="BBE"/>
    <property type="match status" value="1"/>
</dbReference>
<dbReference type="InterPro" id="IPR012951">
    <property type="entry name" value="BBE"/>
</dbReference>
<dbReference type="PANTHER" id="PTHR13878:SF91">
    <property type="entry name" value="FAD BINDING DOMAIN PROTEIN (AFU_ORTHOLOGUE AFUA_6G12070)-RELATED"/>
    <property type="match status" value="1"/>
</dbReference>
<evidence type="ECO:0000313" key="5">
    <source>
        <dbReference type="EMBL" id="ORY67580.1"/>
    </source>
</evidence>
<dbReference type="OrthoDB" id="9983560at2759"/>
<dbReference type="RefSeq" id="XP_040718204.1">
    <property type="nucleotide sequence ID" value="XM_040862676.1"/>
</dbReference>
<dbReference type="Gene3D" id="3.30.465.10">
    <property type="match status" value="3"/>
</dbReference>
<dbReference type="InterPro" id="IPR050432">
    <property type="entry name" value="FAD-linked_Oxidoreductases_BP"/>
</dbReference>
<keyword evidence="6" id="KW-1185">Reference proteome</keyword>
<reference evidence="5 6" key="1">
    <citation type="submission" date="2016-07" db="EMBL/GenBank/DDBJ databases">
        <title>Pervasive Adenine N6-methylation of Active Genes in Fungi.</title>
        <authorList>
            <consortium name="DOE Joint Genome Institute"/>
            <person name="Mondo S.J."/>
            <person name="Dannebaum R.O."/>
            <person name="Kuo R.C."/>
            <person name="Labutti K."/>
            <person name="Haridas S."/>
            <person name="Kuo A."/>
            <person name="Salamov A."/>
            <person name="Ahrendt S.R."/>
            <person name="Lipzen A."/>
            <person name="Sullivan W."/>
            <person name="Andreopoulos W.B."/>
            <person name="Clum A."/>
            <person name="Lindquist E."/>
            <person name="Daum C."/>
            <person name="Ramamoorthy G.K."/>
            <person name="Gryganskyi A."/>
            <person name="Culley D."/>
            <person name="Magnuson J.K."/>
            <person name="James T.Y."/>
            <person name="O'Malley M.A."/>
            <person name="Stajich J.E."/>
            <person name="Spatafora J.W."/>
            <person name="Visel A."/>
            <person name="Grigoriev I.V."/>
        </authorList>
    </citation>
    <scope>NUCLEOTIDE SEQUENCE [LARGE SCALE GENOMIC DNA]</scope>
    <source>
        <strain evidence="5 6">CBS 129021</strain>
    </source>
</reference>
<dbReference type="Pfam" id="PF01565">
    <property type="entry name" value="FAD_binding_4"/>
    <property type="match status" value="1"/>
</dbReference>
<dbReference type="EMBL" id="MCFJ01000004">
    <property type="protein sequence ID" value="ORY67580.1"/>
    <property type="molecule type" value="Genomic_DNA"/>
</dbReference>
<dbReference type="InterPro" id="IPR016169">
    <property type="entry name" value="FAD-bd_PCMH_sub2"/>
</dbReference>
<organism evidence="5 6">
    <name type="scientific">Pseudomassariella vexata</name>
    <dbReference type="NCBI Taxonomy" id="1141098"/>
    <lineage>
        <taxon>Eukaryota</taxon>
        <taxon>Fungi</taxon>
        <taxon>Dikarya</taxon>
        <taxon>Ascomycota</taxon>
        <taxon>Pezizomycotina</taxon>
        <taxon>Sordariomycetes</taxon>
        <taxon>Xylariomycetidae</taxon>
        <taxon>Amphisphaeriales</taxon>
        <taxon>Pseudomassariaceae</taxon>
        <taxon>Pseudomassariella</taxon>
    </lineage>
</organism>
<evidence type="ECO:0000256" key="2">
    <source>
        <dbReference type="ARBA" id="ARBA00023002"/>
    </source>
</evidence>
<dbReference type="SUPFAM" id="SSF56176">
    <property type="entry name" value="FAD-binding/transporter-associated domain-like"/>
    <property type="match status" value="1"/>
</dbReference>